<dbReference type="InterPro" id="IPR032379">
    <property type="entry name" value="DUF4874"/>
</dbReference>
<dbReference type="Pfam" id="PF16173">
    <property type="entry name" value="DUF4874"/>
    <property type="match status" value="1"/>
</dbReference>
<reference evidence="3 4" key="2">
    <citation type="submission" date="2016-08" db="EMBL/GenBank/DDBJ databases">
        <title>Pervasive Adenine N6-methylation of Active Genes in Fungi.</title>
        <authorList>
            <consortium name="DOE Joint Genome Institute"/>
            <person name="Mondo S.J."/>
            <person name="Dannebaum R.O."/>
            <person name="Kuo R.C."/>
            <person name="Labutti K."/>
            <person name="Haridas S."/>
            <person name="Kuo A."/>
            <person name="Salamov A."/>
            <person name="Ahrendt S.R."/>
            <person name="Lipzen A."/>
            <person name="Sullivan W."/>
            <person name="Andreopoulos W.B."/>
            <person name="Clum A."/>
            <person name="Lindquist E."/>
            <person name="Daum C."/>
            <person name="Ramamoorthy G.K."/>
            <person name="Gryganskyi A."/>
            <person name="Culley D."/>
            <person name="Magnuson J.K."/>
            <person name="James T.Y."/>
            <person name="O'Malley M.A."/>
            <person name="Stajich J.E."/>
            <person name="Spatafora J.W."/>
            <person name="Visel A."/>
            <person name="Grigoriev I.V."/>
        </authorList>
    </citation>
    <scope>NUCLEOTIDE SEQUENCE [LARGE SCALE GENOMIC DNA]</scope>
    <source>
        <strain evidence="4">finn</strain>
    </source>
</reference>
<evidence type="ECO:0008006" key="5">
    <source>
        <dbReference type="Google" id="ProtNLM"/>
    </source>
</evidence>
<evidence type="ECO:0000313" key="4">
    <source>
        <dbReference type="Proteomes" id="UP000193719"/>
    </source>
</evidence>
<accession>A0A1Y1VCE5</accession>
<dbReference type="InterPro" id="IPR032267">
    <property type="entry name" value="DUF4832"/>
</dbReference>
<dbReference type="STRING" id="1754191.A0A1Y1VCE5"/>
<feature type="domain" description="DUF4832" evidence="1">
    <location>
        <begin position="300"/>
        <end position="530"/>
    </location>
</feature>
<evidence type="ECO:0000259" key="2">
    <source>
        <dbReference type="Pfam" id="PF16173"/>
    </source>
</evidence>
<reference evidence="3 4" key="1">
    <citation type="submission" date="2016-08" db="EMBL/GenBank/DDBJ databases">
        <title>Genomes of anaerobic fungi encode conserved fungal cellulosomes for biomass hydrolysis.</title>
        <authorList>
            <consortium name="DOE Joint Genome Institute"/>
            <person name="Haitjema C.H."/>
            <person name="Gilmore S.P."/>
            <person name="Henske J.K."/>
            <person name="Solomon K.V."/>
            <person name="De Groot R."/>
            <person name="Kuo A."/>
            <person name="Mondo S.J."/>
            <person name="Salamov A.A."/>
            <person name="Labutti K."/>
            <person name="Zhao Z."/>
            <person name="Chiniquy J."/>
            <person name="Barry K."/>
            <person name="Brewer H.M."/>
            <person name="Purvine S.O."/>
            <person name="Wright A.T."/>
            <person name="Boxma B."/>
            <person name="Van Alen T."/>
            <person name="Hackstein J.H."/>
            <person name="Baker S.E."/>
            <person name="Grigoriev I.V."/>
            <person name="O'Malley M.A."/>
        </authorList>
    </citation>
    <scope>NUCLEOTIDE SEQUENCE [LARGE SCALE GENOMIC DNA]</scope>
    <source>
        <strain evidence="4">finn</strain>
    </source>
</reference>
<keyword evidence="4" id="KW-1185">Reference proteome</keyword>
<feature type="domain" description="DUF4874" evidence="2">
    <location>
        <begin position="199"/>
        <end position="278"/>
    </location>
</feature>
<dbReference type="Pfam" id="PF16116">
    <property type="entry name" value="DUF4832"/>
    <property type="match status" value="1"/>
</dbReference>
<gene>
    <name evidence="3" type="ORF">BCR36DRAFT_445731</name>
</gene>
<name>A0A1Y1VCE5_9FUNG</name>
<protein>
    <recommendedName>
        <fullName evidence="5">DUF4832 domain-containing protein</fullName>
    </recommendedName>
</protein>
<organism evidence="3 4">
    <name type="scientific">Piromyces finnis</name>
    <dbReference type="NCBI Taxonomy" id="1754191"/>
    <lineage>
        <taxon>Eukaryota</taxon>
        <taxon>Fungi</taxon>
        <taxon>Fungi incertae sedis</taxon>
        <taxon>Chytridiomycota</taxon>
        <taxon>Chytridiomycota incertae sedis</taxon>
        <taxon>Neocallimastigomycetes</taxon>
        <taxon>Neocallimastigales</taxon>
        <taxon>Neocallimastigaceae</taxon>
        <taxon>Piromyces</taxon>
    </lineage>
</organism>
<dbReference type="EMBL" id="MCFH01000017">
    <property type="protein sequence ID" value="ORX51778.1"/>
    <property type="molecule type" value="Genomic_DNA"/>
</dbReference>
<evidence type="ECO:0000259" key="1">
    <source>
        <dbReference type="Pfam" id="PF16116"/>
    </source>
</evidence>
<dbReference type="Proteomes" id="UP000193719">
    <property type="component" value="Unassembled WGS sequence"/>
</dbReference>
<sequence>MFVDLKDFDYMKSKYRKDILNDNNNREWSYEINDSNKNKTKLTTIKFYDDHRKLRLIRINENYEIFEKDEFTDEEKEMLNKKEKYLNEHYLDDNDQIDLSEKDMNDYLNNTIFCGFEINDNIKKRDTNLDSGILNRNANENDLSEGKLKVAKEITKKSFEICNNFEEDKECTGSIIIEKYCINKFNSNHLIDNKSCKKYSTTEIEPKDISIILNHIKQIAPIVNKYKDLIFIHQGAFIGTWGEMHSSAYTDSESLAKIINYIDTYFDSSIYLSVRKPYDHRRINEMLQTMKERNYKSIERLGLFNDGLFYDEKDYGTYGKSNVPITTNNGLVQARRLDEEEFQNKLCLNVPNGGEGIYLDGKDPNKNLQKSQIPKLLENPDYYPNFYVSEDHARKIHLTYLNRKYDTSLHDLWKQTDGNHIYDPNWNVNGLEYISNHLGYRYVLRESTFINNTLKVYIQNVGYAPAYYKFKIVMFLRSSKNYFRIDFDNDNRTWSPGDHLHELSIKLKNYKFTKNIPYHVYINMHDERSNNTIMFGNSNPYVNNSGYKIGTIIVN</sequence>
<dbReference type="OrthoDB" id="6085154at2759"/>
<dbReference type="AlphaFoldDB" id="A0A1Y1VCE5"/>
<evidence type="ECO:0000313" key="3">
    <source>
        <dbReference type="EMBL" id="ORX51778.1"/>
    </source>
</evidence>
<proteinExistence type="predicted"/>
<comment type="caution">
    <text evidence="3">The sequence shown here is derived from an EMBL/GenBank/DDBJ whole genome shotgun (WGS) entry which is preliminary data.</text>
</comment>